<dbReference type="PANTHER" id="PTHR30157:SF0">
    <property type="entry name" value="NADPH-DEPENDENT FERRIC-CHELATE REDUCTASE"/>
    <property type="match status" value="1"/>
</dbReference>
<dbReference type="InterPro" id="IPR017927">
    <property type="entry name" value="FAD-bd_FR_type"/>
</dbReference>
<dbReference type="Proteomes" id="UP000639859">
    <property type="component" value="Unassembled WGS sequence"/>
</dbReference>
<dbReference type="RefSeq" id="WP_198577371.1">
    <property type="nucleotide sequence ID" value="NZ_JADWOX010000013.1"/>
</dbReference>
<dbReference type="CDD" id="cd06193">
    <property type="entry name" value="siderophore_interacting"/>
    <property type="match status" value="1"/>
</dbReference>
<name>A0ABS0T0T1_9CAUL</name>
<evidence type="ECO:0000313" key="4">
    <source>
        <dbReference type="Proteomes" id="UP000639859"/>
    </source>
</evidence>
<dbReference type="Pfam" id="PF08021">
    <property type="entry name" value="FAD_binding_9"/>
    <property type="match status" value="1"/>
</dbReference>
<organism evidence="3 4">
    <name type="scientific">Caulobacter hibisci</name>
    <dbReference type="NCBI Taxonomy" id="2035993"/>
    <lineage>
        <taxon>Bacteria</taxon>
        <taxon>Pseudomonadati</taxon>
        <taxon>Pseudomonadota</taxon>
        <taxon>Alphaproteobacteria</taxon>
        <taxon>Caulobacterales</taxon>
        <taxon>Caulobacteraceae</taxon>
        <taxon>Caulobacter</taxon>
    </lineage>
</organism>
<dbReference type="InterPro" id="IPR039374">
    <property type="entry name" value="SIP_fam"/>
</dbReference>
<reference evidence="3 4" key="1">
    <citation type="submission" date="2020-11" db="EMBL/GenBank/DDBJ databases">
        <title>genome sequence of strain KACC 18849.</title>
        <authorList>
            <person name="Gao J."/>
            <person name="Zhang X."/>
        </authorList>
    </citation>
    <scope>NUCLEOTIDE SEQUENCE [LARGE SCALE GENOMIC DNA]</scope>
    <source>
        <strain evidence="3 4">KACC 18849</strain>
    </source>
</reference>
<dbReference type="InterPro" id="IPR013113">
    <property type="entry name" value="SIP_FAD-bd"/>
</dbReference>
<dbReference type="SUPFAM" id="SSF63380">
    <property type="entry name" value="Riboflavin synthase domain-like"/>
    <property type="match status" value="1"/>
</dbReference>
<gene>
    <name evidence="3" type="ORF">I4Q42_17470</name>
</gene>
<comment type="caution">
    <text evidence="3">The sequence shown here is derived from an EMBL/GenBank/DDBJ whole genome shotgun (WGS) entry which is preliminary data.</text>
</comment>
<dbReference type="EMBL" id="JADWOX010000013">
    <property type="protein sequence ID" value="MBI1685463.1"/>
    <property type="molecule type" value="Genomic_DNA"/>
</dbReference>
<dbReference type="PROSITE" id="PS51384">
    <property type="entry name" value="FAD_FR"/>
    <property type="match status" value="1"/>
</dbReference>
<dbReference type="InterPro" id="IPR039261">
    <property type="entry name" value="FNR_nucleotide-bd"/>
</dbReference>
<proteinExistence type="inferred from homology"/>
<dbReference type="InterPro" id="IPR007037">
    <property type="entry name" value="SIP_rossman_dom"/>
</dbReference>
<accession>A0ABS0T0T1</accession>
<dbReference type="PANTHER" id="PTHR30157">
    <property type="entry name" value="FERRIC REDUCTASE, NADPH-DEPENDENT"/>
    <property type="match status" value="1"/>
</dbReference>
<evidence type="ECO:0000256" key="1">
    <source>
        <dbReference type="ARBA" id="ARBA00035644"/>
    </source>
</evidence>
<keyword evidence="4" id="KW-1185">Reference proteome</keyword>
<comment type="similarity">
    <text evidence="1">Belongs to the SIP oxidoreductase family.</text>
</comment>
<dbReference type="InterPro" id="IPR017938">
    <property type="entry name" value="Riboflavin_synthase-like_b-brl"/>
</dbReference>
<feature type="domain" description="FAD-binding FR-type" evidence="2">
    <location>
        <begin position="24"/>
        <end position="128"/>
    </location>
</feature>
<dbReference type="Gene3D" id="2.40.30.10">
    <property type="entry name" value="Translation factors"/>
    <property type="match status" value="1"/>
</dbReference>
<dbReference type="Pfam" id="PF04954">
    <property type="entry name" value="SIP"/>
    <property type="match status" value="1"/>
</dbReference>
<evidence type="ECO:0000313" key="3">
    <source>
        <dbReference type="EMBL" id="MBI1685463.1"/>
    </source>
</evidence>
<sequence length="257" mass="27677">MTTLSPEAAEATDRWALRRVRHEIRRRVLTVAAVERLSPGMLRLAFASPDLHDFVSAGFDDHIKLFFPVEGGEPVMRDYTPRSFDTAAATLVIDFAVHEAGPATAWALSAKVGDTLNIGGPRGSVLLPEALPWLVLIGDETALPAIGRRLEEAGADETITTLGLVDAADDALAVETKAAWTPHWLVRDGGDDAETLIAALDAVLPADKEGFVWLAAEARVAKALRAHLVEVRGLSPKQIKAAGYWVRGAEGVHERIE</sequence>
<protein>
    <submittedName>
        <fullName evidence="3">Siderophore-interacting protein</fullName>
    </submittedName>
</protein>
<evidence type="ECO:0000259" key="2">
    <source>
        <dbReference type="PROSITE" id="PS51384"/>
    </source>
</evidence>
<dbReference type="Gene3D" id="3.40.50.80">
    <property type="entry name" value="Nucleotide-binding domain of ferredoxin-NADP reductase (FNR) module"/>
    <property type="match status" value="1"/>
</dbReference>